<dbReference type="InterPro" id="IPR027417">
    <property type="entry name" value="P-loop_NTPase"/>
</dbReference>
<dbReference type="SUPFAM" id="SSF52540">
    <property type="entry name" value="P-loop containing nucleoside triphosphate hydrolases"/>
    <property type="match status" value="1"/>
</dbReference>
<keyword evidence="3" id="KW-0519">Myristate</keyword>
<accession>A0A0C3E3H1</accession>
<dbReference type="PANTHER" id="PTHR10218:SF369">
    <property type="entry name" value="GUANINE NUCLEOTIDE-BINDING PROTEIN ALPHA-2 SUBUNIT"/>
    <property type="match status" value="1"/>
</dbReference>
<sequence length="351" mass="40568">MGNRISSTQEIAARAKSDAIDRELDQEFKSLQKECKILWLVDRASRLLKQMKIIHQNGFSTEELMIYRPMMYRNTLDSAQAIVLAMRKIDLDYVHPLNRENADRILGWRIDSPHFVLTCEMAQAIYDLWQDPIIPAVLEYSSQYYLMDNATYFFTEVRRIGSENYLPTDDDVLRVRSTGITETWFNMDQLSLRMIDVSGLRSERKKWIHFFEGVTSIVFCAALSDYDQVWLGAKEQNRMEESLVLFESIINSRWFLRTSVILLLTKVDVLKDKLPKSPLETYFPEYTGGADINKAAKYILCQSLPPFSAHVKTDNTSPNLTEATDTSNIRLVFAAIKETILRNAFKDNGIL</sequence>
<keyword evidence="7 14" id="KW-0460">Magnesium</keyword>
<dbReference type="FunFam" id="3.40.50.300:FF:000181">
    <property type="entry name" value="Guanine nucleotide-binding protein subunit alpha"/>
    <property type="match status" value="1"/>
</dbReference>
<proteinExistence type="predicted"/>
<dbReference type="GO" id="GO:0005834">
    <property type="term" value="C:heterotrimeric G-protein complex"/>
    <property type="evidence" value="ECO:0007669"/>
    <property type="project" value="InterPro"/>
</dbReference>
<evidence type="ECO:0000256" key="7">
    <source>
        <dbReference type="ARBA" id="ARBA00022842"/>
    </source>
</evidence>
<dbReference type="Gene3D" id="3.40.50.300">
    <property type="entry name" value="P-loop containing nucleotide triphosphate hydrolases"/>
    <property type="match status" value="1"/>
</dbReference>
<dbReference type="FunFam" id="1.10.400.10:FF:000007">
    <property type="entry name" value="Guanine nucleotide-binding protein subunit alpha"/>
    <property type="match status" value="1"/>
</dbReference>
<dbReference type="GO" id="GO:0010255">
    <property type="term" value="P:glucose mediated signaling pathway"/>
    <property type="evidence" value="ECO:0007669"/>
    <property type="project" value="UniProtKB-ARBA"/>
</dbReference>
<feature type="binding site" evidence="14">
    <location>
        <position position="45"/>
    </location>
    <ligand>
        <name>Mg(2+)</name>
        <dbReference type="ChEBI" id="CHEBI:18420"/>
    </ligand>
</feature>
<evidence type="ECO:0008006" key="17">
    <source>
        <dbReference type="Google" id="ProtNLM"/>
    </source>
</evidence>
<dbReference type="InParanoid" id="A0A0C3E3H1"/>
<evidence type="ECO:0000256" key="10">
    <source>
        <dbReference type="ARBA" id="ARBA00023224"/>
    </source>
</evidence>
<evidence type="ECO:0000256" key="1">
    <source>
        <dbReference type="ARBA" id="ARBA00001946"/>
    </source>
</evidence>
<dbReference type="InterPro" id="IPR002975">
    <property type="entry name" value="Fungi_Gprotein_alpha"/>
</dbReference>
<dbReference type="STRING" id="1036808.A0A0C3E3H1"/>
<evidence type="ECO:0000256" key="11">
    <source>
        <dbReference type="ARBA" id="ARBA00023288"/>
    </source>
</evidence>
<evidence type="ECO:0000256" key="6">
    <source>
        <dbReference type="ARBA" id="ARBA00022801"/>
    </source>
</evidence>
<dbReference type="GO" id="GO:0031683">
    <property type="term" value="F:G-protein beta/gamma-subunit complex binding"/>
    <property type="evidence" value="ECO:0007669"/>
    <property type="project" value="InterPro"/>
</dbReference>
<comment type="subunit">
    <text evidence="2">G proteins are composed of 3 units; alpha, beta and gamma. The alpha chain contains the guanine nucleotide binding site.</text>
</comment>
<evidence type="ECO:0000256" key="14">
    <source>
        <dbReference type="PIRSR" id="PIRSR601019-2"/>
    </source>
</evidence>
<dbReference type="InterPro" id="IPR011025">
    <property type="entry name" value="GproteinA_insert"/>
</dbReference>
<evidence type="ECO:0000313" key="15">
    <source>
        <dbReference type="EMBL" id="KIM63024.1"/>
    </source>
</evidence>
<comment type="function">
    <text evidence="12">Guanine nucleotide-binding proteins (G proteins) are involved as modulators or transducers in various transmembrane signaling systems. Involved in the mating pathway.</text>
</comment>
<evidence type="ECO:0000313" key="16">
    <source>
        <dbReference type="Proteomes" id="UP000053989"/>
    </source>
</evidence>
<protein>
    <recommendedName>
        <fullName evidence="17">G protein alpha subunit</fullName>
    </recommendedName>
</protein>
<dbReference type="GO" id="GO:0003924">
    <property type="term" value="F:GTPase activity"/>
    <property type="evidence" value="ECO:0007669"/>
    <property type="project" value="InterPro"/>
</dbReference>
<reference evidence="15 16" key="1">
    <citation type="submission" date="2014-04" db="EMBL/GenBank/DDBJ databases">
        <authorList>
            <consortium name="DOE Joint Genome Institute"/>
            <person name="Kuo A."/>
            <person name="Kohler A."/>
            <person name="Nagy L.G."/>
            <person name="Floudas D."/>
            <person name="Copeland A."/>
            <person name="Barry K.W."/>
            <person name="Cichocki N."/>
            <person name="Veneault-Fourrey C."/>
            <person name="LaButti K."/>
            <person name="Lindquist E.A."/>
            <person name="Lipzen A."/>
            <person name="Lundell T."/>
            <person name="Morin E."/>
            <person name="Murat C."/>
            <person name="Sun H."/>
            <person name="Tunlid A."/>
            <person name="Henrissat B."/>
            <person name="Grigoriev I.V."/>
            <person name="Hibbett D.S."/>
            <person name="Martin F."/>
            <person name="Nordberg H.P."/>
            <person name="Cantor M.N."/>
            <person name="Hua S.X."/>
        </authorList>
    </citation>
    <scope>NUCLEOTIDE SEQUENCE [LARGE SCALE GENOMIC DNA]</scope>
    <source>
        <strain evidence="15 16">Foug A</strain>
    </source>
</reference>
<keyword evidence="6" id="KW-0378">Hydrolase</keyword>
<dbReference type="GO" id="GO:0007189">
    <property type="term" value="P:adenylate cyclase-activating G protein-coupled receptor signaling pathway"/>
    <property type="evidence" value="ECO:0007669"/>
    <property type="project" value="TreeGrafter"/>
</dbReference>
<keyword evidence="8 13" id="KW-0342">GTP-binding</keyword>
<evidence type="ECO:0000256" key="12">
    <source>
        <dbReference type="ARBA" id="ARBA00055018"/>
    </source>
</evidence>
<dbReference type="Pfam" id="PF00503">
    <property type="entry name" value="G-alpha"/>
    <property type="match status" value="1"/>
</dbReference>
<dbReference type="GO" id="GO:0005525">
    <property type="term" value="F:GTP binding"/>
    <property type="evidence" value="ECO:0007669"/>
    <property type="project" value="UniProtKB-KW"/>
</dbReference>
<keyword evidence="5 13" id="KW-0547">Nucleotide-binding</keyword>
<reference evidence="16" key="2">
    <citation type="submission" date="2015-01" db="EMBL/GenBank/DDBJ databases">
        <title>Evolutionary Origins and Diversification of the Mycorrhizal Mutualists.</title>
        <authorList>
            <consortium name="DOE Joint Genome Institute"/>
            <consortium name="Mycorrhizal Genomics Consortium"/>
            <person name="Kohler A."/>
            <person name="Kuo A."/>
            <person name="Nagy L.G."/>
            <person name="Floudas D."/>
            <person name="Copeland A."/>
            <person name="Barry K.W."/>
            <person name="Cichocki N."/>
            <person name="Veneault-Fourrey C."/>
            <person name="LaButti K."/>
            <person name="Lindquist E.A."/>
            <person name="Lipzen A."/>
            <person name="Lundell T."/>
            <person name="Morin E."/>
            <person name="Murat C."/>
            <person name="Riley R."/>
            <person name="Ohm R."/>
            <person name="Sun H."/>
            <person name="Tunlid A."/>
            <person name="Henrissat B."/>
            <person name="Grigoriev I.V."/>
            <person name="Hibbett D.S."/>
            <person name="Martin F."/>
        </authorList>
    </citation>
    <scope>NUCLEOTIDE SEQUENCE [LARGE SCALE GENOMIC DNA]</scope>
    <source>
        <strain evidence="16">Foug A</strain>
    </source>
</reference>
<name>A0A0C3E3H1_9AGAM</name>
<dbReference type="GO" id="GO:0005737">
    <property type="term" value="C:cytoplasm"/>
    <property type="evidence" value="ECO:0007669"/>
    <property type="project" value="TreeGrafter"/>
</dbReference>
<organism evidence="15 16">
    <name type="scientific">Scleroderma citrinum Foug A</name>
    <dbReference type="NCBI Taxonomy" id="1036808"/>
    <lineage>
        <taxon>Eukaryota</taxon>
        <taxon>Fungi</taxon>
        <taxon>Dikarya</taxon>
        <taxon>Basidiomycota</taxon>
        <taxon>Agaricomycotina</taxon>
        <taxon>Agaricomycetes</taxon>
        <taxon>Agaricomycetidae</taxon>
        <taxon>Boletales</taxon>
        <taxon>Sclerodermatineae</taxon>
        <taxon>Sclerodermataceae</taxon>
        <taxon>Scleroderma</taxon>
    </lineage>
</organism>
<dbReference type="SMART" id="SM00275">
    <property type="entry name" value="G_alpha"/>
    <property type="match status" value="1"/>
</dbReference>
<keyword evidence="11" id="KW-0449">Lipoprotein</keyword>
<keyword evidence="9" id="KW-0564">Palmitate</keyword>
<dbReference type="InterPro" id="IPR001019">
    <property type="entry name" value="Gprotein_alpha_su"/>
</dbReference>
<dbReference type="GO" id="GO:0032502">
    <property type="term" value="P:developmental process"/>
    <property type="evidence" value="ECO:0007669"/>
    <property type="project" value="UniProtKB-ARBA"/>
</dbReference>
<evidence type="ECO:0000256" key="2">
    <source>
        <dbReference type="ARBA" id="ARBA00011356"/>
    </source>
</evidence>
<dbReference type="SUPFAM" id="SSF47895">
    <property type="entry name" value="Transducin (alpha subunit), insertion domain"/>
    <property type="match status" value="1"/>
</dbReference>
<keyword evidence="10" id="KW-0807">Transducer</keyword>
<evidence type="ECO:0000256" key="3">
    <source>
        <dbReference type="ARBA" id="ARBA00022707"/>
    </source>
</evidence>
<dbReference type="CDD" id="cd00066">
    <property type="entry name" value="G-alpha"/>
    <property type="match status" value="1"/>
</dbReference>
<dbReference type="GO" id="GO:0046872">
    <property type="term" value="F:metal ion binding"/>
    <property type="evidence" value="ECO:0007669"/>
    <property type="project" value="UniProtKB-KW"/>
</dbReference>
<dbReference type="Proteomes" id="UP000053989">
    <property type="component" value="Unassembled WGS sequence"/>
</dbReference>
<comment type="cofactor">
    <cofactor evidence="1">
        <name>Mg(2+)</name>
        <dbReference type="ChEBI" id="CHEBI:18420"/>
    </cofactor>
</comment>
<dbReference type="OrthoDB" id="5817230at2759"/>
<feature type="binding site" evidence="14">
    <location>
        <position position="177"/>
    </location>
    <ligand>
        <name>Mg(2+)</name>
        <dbReference type="ChEBI" id="CHEBI:18420"/>
    </ligand>
</feature>
<dbReference type="EMBL" id="KN822038">
    <property type="protein sequence ID" value="KIM63024.1"/>
    <property type="molecule type" value="Genomic_DNA"/>
</dbReference>
<gene>
    <name evidence="15" type="ORF">SCLCIDRAFT_15658</name>
</gene>
<dbReference type="PRINTS" id="PR01241">
    <property type="entry name" value="GPROTEINAFNG"/>
</dbReference>
<dbReference type="PANTHER" id="PTHR10218">
    <property type="entry name" value="GTP-BINDING PROTEIN ALPHA SUBUNIT"/>
    <property type="match status" value="1"/>
</dbReference>
<evidence type="ECO:0000256" key="9">
    <source>
        <dbReference type="ARBA" id="ARBA00023139"/>
    </source>
</evidence>
<keyword evidence="4 14" id="KW-0479">Metal-binding</keyword>
<evidence type="ECO:0000256" key="5">
    <source>
        <dbReference type="ARBA" id="ARBA00022741"/>
    </source>
</evidence>
<feature type="binding site" evidence="13">
    <location>
        <position position="323"/>
    </location>
    <ligand>
        <name>GTP</name>
        <dbReference type="ChEBI" id="CHEBI:37565"/>
    </ligand>
</feature>
<dbReference type="HOGENOM" id="CLU_014184_6_0_1"/>
<dbReference type="PROSITE" id="PS51882">
    <property type="entry name" value="G_ALPHA"/>
    <property type="match status" value="1"/>
</dbReference>
<evidence type="ECO:0000256" key="13">
    <source>
        <dbReference type="PIRSR" id="PIRSR601019-1"/>
    </source>
</evidence>
<evidence type="ECO:0000256" key="4">
    <source>
        <dbReference type="ARBA" id="ARBA00022723"/>
    </source>
</evidence>
<dbReference type="FunCoup" id="A0A0C3E3H1">
    <property type="interactions" value="141"/>
</dbReference>
<dbReference type="PRINTS" id="PR00318">
    <property type="entry name" value="GPROTEINA"/>
</dbReference>
<evidence type="ECO:0000256" key="8">
    <source>
        <dbReference type="ARBA" id="ARBA00023134"/>
    </source>
</evidence>
<dbReference type="GO" id="GO:0001664">
    <property type="term" value="F:G protein-coupled receptor binding"/>
    <property type="evidence" value="ECO:0007669"/>
    <property type="project" value="InterPro"/>
</dbReference>
<dbReference type="Gene3D" id="1.10.400.10">
    <property type="entry name" value="GI Alpha 1, domain 2-like"/>
    <property type="match status" value="1"/>
</dbReference>
<keyword evidence="16" id="KW-1185">Reference proteome</keyword>
<dbReference type="AlphaFoldDB" id="A0A0C3E3H1"/>